<dbReference type="GO" id="GO:0006270">
    <property type="term" value="P:DNA replication initiation"/>
    <property type="evidence" value="ECO:0007669"/>
    <property type="project" value="TreeGrafter"/>
</dbReference>
<feature type="domain" description="Origin recognition complex subunit 3 N-terminal" evidence="2">
    <location>
        <begin position="40"/>
        <end position="238"/>
    </location>
</feature>
<sequence>MDQGQDSQDTFSQEDHQVAYIFDPDQDENTRHQRPSKRRRVAKGPKKGAKTADEPPLFVPLFNGAEKTDFVKLRQRKFEESWGLIDQRIQNILRESNSATLEEVTKFVASAETECAGQIPSAFVITGPNIASQDLLFQQLSESLQQSVGGKFVRLKSSEAVTLKAALKKTIREAMASVGDEENDDLQVGNSQDTRRYLDYDLEALEVYIRPLKCEHVFVAFQDSEGFDSSLLSDLITLFQ</sequence>
<dbReference type="AlphaFoldDB" id="A0AAJ0FU64"/>
<dbReference type="InterPro" id="IPR020795">
    <property type="entry name" value="ORC3"/>
</dbReference>
<dbReference type="GO" id="GO:0005664">
    <property type="term" value="C:nuclear origin of replication recognition complex"/>
    <property type="evidence" value="ECO:0007669"/>
    <property type="project" value="InterPro"/>
</dbReference>
<proteinExistence type="predicted"/>
<dbReference type="Proteomes" id="UP001251528">
    <property type="component" value="Unassembled WGS sequence"/>
</dbReference>
<dbReference type="GO" id="GO:0003688">
    <property type="term" value="F:DNA replication origin binding"/>
    <property type="evidence" value="ECO:0007669"/>
    <property type="project" value="TreeGrafter"/>
</dbReference>
<feature type="region of interest" description="Disordered" evidence="1">
    <location>
        <begin position="1"/>
        <end position="56"/>
    </location>
</feature>
<dbReference type="CDD" id="cd20704">
    <property type="entry name" value="Orc3"/>
    <property type="match status" value="1"/>
</dbReference>
<evidence type="ECO:0000259" key="2">
    <source>
        <dbReference type="Pfam" id="PF07034"/>
    </source>
</evidence>
<evidence type="ECO:0000256" key="1">
    <source>
        <dbReference type="SAM" id="MobiDB-lite"/>
    </source>
</evidence>
<feature type="compositionally biased region" description="Basic residues" evidence="1">
    <location>
        <begin position="32"/>
        <end position="49"/>
    </location>
</feature>
<dbReference type="InterPro" id="IPR045667">
    <property type="entry name" value="ORC3_N"/>
</dbReference>
<organism evidence="3 4">
    <name type="scientific">Conoideocrella luteorostrata</name>
    <dbReference type="NCBI Taxonomy" id="1105319"/>
    <lineage>
        <taxon>Eukaryota</taxon>
        <taxon>Fungi</taxon>
        <taxon>Dikarya</taxon>
        <taxon>Ascomycota</taxon>
        <taxon>Pezizomycotina</taxon>
        <taxon>Sordariomycetes</taxon>
        <taxon>Hypocreomycetidae</taxon>
        <taxon>Hypocreales</taxon>
        <taxon>Clavicipitaceae</taxon>
        <taxon>Conoideocrella</taxon>
    </lineage>
</organism>
<evidence type="ECO:0000313" key="3">
    <source>
        <dbReference type="EMBL" id="KAK2600253.1"/>
    </source>
</evidence>
<reference evidence="3" key="1">
    <citation type="submission" date="2023-06" db="EMBL/GenBank/DDBJ databases">
        <title>Conoideocrella luteorostrata (Hypocreales: Clavicipitaceae), a potential biocontrol fungus for elongate hemlock scale in United States Christmas tree production areas.</title>
        <authorList>
            <person name="Barrett H."/>
            <person name="Lovett B."/>
            <person name="Macias A.M."/>
            <person name="Stajich J.E."/>
            <person name="Kasson M.T."/>
        </authorList>
    </citation>
    <scope>NUCLEOTIDE SEQUENCE</scope>
    <source>
        <strain evidence="3">ARSEF 14590</strain>
    </source>
</reference>
<accession>A0AAJ0FU64</accession>
<keyword evidence="4" id="KW-1185">Reference proteome</keyword>
<protein>
    <submittedName>
        <fullName evidence="3">Origin recognition complex subunit 3</fullName>
    </submittedName>
</protein>
<dbReference type="PANTHER" id="PTHR12748">
    <property type="entry name" value="ORIGIN RECOGNITION COMPLEX SUBUNIT 3"/>
    <property type="match status" value="1"/>
</dbReference>
<gene>
    <name evidence="3" type="primary">ORC3_2</name>
    <name evidence="3" type="ORF">QQS21_005049</name>
</gene>
<evidence type="ECO:0000313" key="4">
    <source>
        <dbReference type="Proteomes" id="UP001251528"/>
    </source>
</evidence>
<dbReference type="PANTHER" id="PTHR12748:SF0">
    <property type="entry name" value="ORIGIN RECOGNITION COMPLEX SUBUNIT 3"/>
    <property type="match status" value="1"/>
</dbReference>
<feature type="compositionally biased region" description="Polar residues" evidence="1">
    <location>
        <begin position="1"/>
        <end position="11"/>
    </location>
</feature>
<name>A0AAJ0FU64_9HYPO</name>
<dbReference type="EMBL" id="JASWJB010000079">
    <property type="protein sequence ID" value="KAK2600253.1"/>
    <property type="molecule type" value="Genomic_DNA"/>
</dbReference>
<dbReference type="GO" id="GO:0031261">
    <property type="term" value="C:DNA replication preinitiation complex"/>
    <property type="evidence" value="ECO:0007669"/>
    <property type="project" value="TreeGrafter"/>
</dbReference>
<dbReference type="Pfam" id="PF07034">
    <property type="entry name" value="ORC3_N"/>
    <property type="match status" value="1"/>
</dbReference>
<dbReference type="GO" id="GO:0005656">
    <property type="term" value="C:nuclear pre-replicative complex"/>
    <property type="evidence" value="ECO:0007669"/>
    <property type="project" value="TreeGrafter"/>
</dbReference>
<comment type="caution">
    <text evidence="3">The sequence shown here is derived from an EMBL/GenBank/DDBJ whole genome shotgun (WGS) entry which is preliminary data.</text>
</comment>